<keyword evidence="6" id="KW-1185">Reference proteome</keyword>
<dbReference type="InterPro" id="IPR050834">
    <property type="entry name" value="Glycosyltransf_2"/>
</dbReference>
<dbReference type="AlphaFoldDB" id="A0A4V2Q1Y3"/>
<evidence type="ECO:0000259" key="4">
    <source>
        <dbReference type="Pfam" id="PF00535"/>
    </source>
</evidence>
<dbReference type="Proteomes" id="UP000295673">
    <property type="component" value="Unassembled WGS sequence"/>
</dbReference>
<dbReference type="GO" id="GO:0016757">
    <property type="term" value="F:glycosyltransferase activity"/>
    <property type="evidence" value="ECO:0007669"/>
    <property type="project" value="UniProtKB-KW"/>
</dbReference>
<feature type="domain" description="Glycosyltransferase 2-like" evidence="4">
    <location>
        <begin position="17"/>
        <end position="123"/>
    </location>
</feature>
<keyword evidence="2" id="KW-0328">Glycosyltransferase</keyword>
<evidence type="ECO:0000256" key="2">
    <source>
        <dbReference type="ARBA" id="ARBA00022676"/>
    </source>
</evidence>
<evidence type="ECO:0000256" key="3">
    <source>
        <dbReference type="ARBA" id="ARBA00022679"/>
    </source>
</evidence>
<accession>A0A4V2Q1Y3</accession>
<comment type="caution">
    <text evidence="5">The sequence shown here is derived from an EMBL/GenBank/DDBJ whole genome shotgun (WGS) entry which is preliminary data.</text>
</comment>
<dbReference type="SUPFAM" id="SSF53448">
    <property type="entry name" value="Nucleotide-diphospho-sugar transferases"/>
    <property type="match status" value="1"/>
</dbReference>
<dbReference type="Gene3D" id="3.90.550.10">
    <property type="entry name" value="Spore Coat Polysaccharide Biosynthesis Protein SpsA, Chain A"/>
    <property type="match status" value="1"/>
</dbReference>
<dbReference type="Pfam" id="PF00535">
    <property type="entry name" value="Glycos_transf_2"/>
    <property type="match status" value="1"/>
</dbReference>
<dbReference type="CDD" id="cd04196">
    <property type="entry name" value="GT_2_like_d"/>
    <property type="match status" value="1"/>
</dbReference>
<dbReference type="RefSeq" id="WP_132861705.1">
    <property type="nucleotide sequence ID" value="NZ_SMGR01000004.1"/>
</dbReference>
<dbReference type="EMBL" id="SMGR01000004">
    <property type="protein sequence ID" value="TCK99872.1"/>
    <property type="molecule type" value="Genomic_DNA"/>
</dbReference>
<dbReference type="InterPro" id="IPR029044">
    <property type="entry name" value="Nucleotide-diphossugar_trans"/>
</dbReference>
<reference evidence="5 6" key="1">
    <citation type="submission" date="2019-03" db="EMBL/GenBank/DDBJ databases">
        <title>Genomic Encyclopedia of Archaeal and Bacterial Type Strains, Phase II (KMG-II): from individual species to whole genera.</title>
        <authorList>
            <person name="Goeker M."/>
        </authorList>
    </citation>
    <scope>NUCLEOTIDE SEQUENCE [LARGE SCALE GENOMIC DNA]</scope>
    <source>
        <strain evidence="5 6">DSM 26433</strain>
    </source>
</reference>
<keyword evidence="3 5" id="KW-0808">Transferase</keyword>
<protein>
    <submittedName>
        <fullName evidence="5">Glycosyltransferase involved in cell wall biosynthesis</fullName>
    </submittedName>
</protein>
<evidence type="ECO:0000313" key="6">
    <source>
        <dbReference type="Proteomes" id="UP000295673"/>
    </source>
</evidence>
<name>A0A4V2Q1Y3_9RHOB</name>
<proteinExistence type="inferred from homology"/>
<evidence type="ECO:0000313" key="5">
    <source>
        <dbReference type="EMBL" id="TCK99872.1"/>
    </source>
</evidence>
<dbReference type="OrthoDB" id="9802649at2"/>
<organism evidence="5 6">
    <name type="scientific">Shimia isoporae</name>
    <dbReference type="NCBI Taxonomy" id="647720"/>
    <lineage>
        <taxon>Bacteria</taxon>
        <taxon>Pseudomonadati</taxon>
        <taxon>Pseudomonadota</taxon>
        <taxon>Alphaproteobacteria</taxon>
        <taxon>Rhodobacterales</taxon>
        <taxon>Roseobacteraceae</taxon>
    </lineage>
</organism>
<dbReference type="PANTHER" id="PTHR43685">
    <property type="entry name" value="GLYCOSYLTRANSFERASE"/>
    <property type="match status" value="1"/>
</dbReference>
<sequence length="318" mass="34831">MHPTASQASDARPHIGILLATYNGADCLQEQLDSLDAQSHTDWQLLVSDDGSTDETLNILDNFGASHPVTIFKGRGNGAAANFMSLLARAEDNLPAGSWIAFCDQDDVWLSDKLARSVAAVSDEITEGPALYCSRTWVVDENLKGRTLSAARPRPPSFLNALAQNIAAGNTILLNGAAARLAMEAARETSDVVMHDWWAYQIVTGAGGLVVHDDTPTLLYRQHAGNEVGANNGLRAKLNRLMRMIRGDFKEWNDINVIALAASRHRFTPQAQADLDRFTKLRKAPLLRRLSELKDLGIYRQSKASNVALFVAAFIRRL</sequence>
<gene>
    <name evidence="5" type="ORF">BXY66_3576</name>
</gene>
<dbReference type="InterPro" id="IPR001173">
    <property type="entry name" value="Glyco_trans_2-like"/>
</dbReference>
<comment type="similarity">
    <text evidence="1">Belongs to the glycosyltransferase 2 family.</text>
</comment>
<evidence type="ECO:0000256" key="1">
    <source>
        <dbReference type="ARBA" id="ARBA00006739"/>
    </source>
</evidence>
<dbReference type="PANTHER" id="PTHR43685:SF5">
    <property type="entry name" value="GLYCOSYLTRANSFERASE EPSE-RELATED"/>
    <property type="match status" value="1"/>
</dbReference>